<protein>
    <recommendedName>
        <fullName evidence="6">TerB-C domain-containing protein</fullName>
    </recommendedName>
</protein>
<proteinExistence type="predicted"/>
<reference evidence="4" key="1">
    <citation type="submission" date="2019-04" db="EMBL/GenBank/DDBJ databases">
        <title>Whole genome sequencing of oral phylogroup 2 treponemes.</title>
        <authorList>
            <person name="Chan Y."/>
            <person name="Zeng H.H."/>
            <person name="Yu X.L."/>
            <person name="Leung W.K."/>
            <person name="Watt R.M."/>
        </authorList>
    </citation>
    <scope>NUCLEOTIDE SEQUENCE</scope>
    <source>
        <strain evidence="4">OMZ 835</strain>
    </source>
</reference>
<sequence>MKKKDRKMRLRDLTIYAKEKHHIAEQSGFTIVLASDLPATQAEYHASAIPFSKPASSLQPAQIPEKIRKMIKLYRYGDGSFRQKCRNFYVQAKFMEDYEDDAPWNGEFHRYFTVYHDLSVKQLRGYFTWRTKVRKGVYEPIAASLAYLYLYELLNGIGTSSLEDALCKMEAFENGFIDSGIGDGGMRKNLRRWMHELAVTGGAAPETAVQYANAETLKRDVALLVLRKPAQYSDDGLFGALCVFGGAKIQNGAVFKKSEADAKRLFAAVWRYAASQYKKDGKDFFTACFGRQREFSWHPLENAVYWNPKPAINADYVLNECHRYICRGGKWKERCYHSLYYDKALFEGLLSEAERRLRIYLNAGRPLKERPEDAWAAALIEDVIAAEKRLQAEALKPKVTIRFGDLDRIRKDALQTRESLLTEEEKADEKTDKNNRENQAHAEKAARENSACKNRTSDEPAFRDEAASGGEIPAMPITAEQADILMLLLRGESVKSVLKARNEMAEIFADSLNETLFDTIGDIAVECDNGDLTLVEDYREDIGRILGGNIQ</sequence>
<dbReference type="RefSeq" id="WP_255817230.1">
    <property type="nucleotide sequence ID" value="NZ_CP038804.1"/>
</dbReference>
<dbReference type="AlphaFoldDB" id="A0AAE9SJM3"/>
<evidence type="ECO:0000313" key="4">
    <source>
        <dbReference type="EMBL" id="UTY34096.1"/>
    </source>
</evidence>
<dbReference type="Pfam" id="PF13208">
    <property type="entry name" value="TerB_N"/>
    <property type="match status" value="1"/>
</dbReference>
<evidence type="ECO:0000313" key="5">
    <source>
        <dbReference type="Proteomes" id="UP001058682"/>
    </source>
</evidence>
<feature type="domain" description="TerB-C" evidence="3">
    <location>
        <begin position="386"/>
        <end position="542"/>
    </location>
</feature>
<feature type="domain" description="TerB N-terminal" evidence="2">
    <location>
        <begin position="59"/>
        <end position="272"/>
    </location>
</feature>
<evidence type="ECO:0000259" key="3">
    <source>
        <dbReference type="Pfam" id="PF15615"/>
    </source>
</evidence>
<dbReference type="Pfam" id="PF15615">
    <property type="entry name" value="TerB_C"/>
    <property type="match status" value="1"/>
</dbReference>
<name>A0AAE9SJM3_9SPIR</name>
<organism evidence="4 5">
    <name type="scientific">Treponema putidum</name>
    <dbReference type="NCBI Taxonomy" id="221027"/>
    <lineage>
        <taxon>Bacteria</taxon>
        <taxon>Pseudomonadati</taxon>
        <taxon>Spirochaetota</taxon>
        <taxon>Spirochaetia</taxon>
        <taxon>Spirochaetales</taxon>
        <taxon>Treponemataceae</taxon>
        <taxon>Treponema</taxon>
    </lineage>
</organism>
<feature type="compositionally biased region" description="Basic and acidic residues" evidence="1">
    <location>
        <begin position="455"/>
        <end position="466"/>
    </location>
</feature>
<evidence type="ECO:0008006" key="6">
    <source>
        <dbReference type="Google" id="ProtNLM"/>
    </source>
</evidence>
<dbReference type="EMBL" id="CP038804">
    <property type="protein sequence ID" value="UTY34096.1"/>
    <property type="molecule type" value="Genomic_DNA"/>
</dbReference>
<evidence type="ECO:0000259" key="2">
    <source>
        <dbReference type="Pfam" id="PF13208"/>
    </source>
</evidence>
<dbReference type="InterPro" id="IPR025266">
    <property type="entry name" value="TerB_N"/>
</dbReference>
<gene>
    <name evidence="4" type="ORF">E4N74_08815</name>
</gene>
<dbReference type="Proteomes" id="UP001058682">
    <property type="component" value="Chromosome"/>
</dbReference>
<feature type="region of interest" description="Disordered" evidence="1">
    <location>
        <begin position="420"/>
        <end position="474"/>
    </location>
</feature>
<feature type="compositionally biased region" description="Basic and acidic residues" evidence="1">
    <location>
        <begin position="423"/>
        <end position="447"/>
    </location>
</feature>
<evidence type="ECO:0000256" key="1">
    <source>
        <dbReference type="SAM" id="MobiDB-lite"/>
    </source>
</evidence>
<dbReference type="InterPro" id="IPR028932">
    <property type="entry name" value="TerB-C"/>
</dbReference>
<accession>A0AAE9SJM3</accession>